<dbReference type="CDD" id="cd15481">
    <property type="entry name" value="SRP68-RBD"/>
    <property type="match status" value="1"/>
</dbReference>
<comment type="similarity">
    <text evidence="3">Belongs to the peptidase C48 family.</text>
</comment>
<proteinExistence type="inferred from homology"/>
<evidence type="ECO:0000256" key="11">
    <source>
        <dbReference type="ARBA" id="ARBA00023274"/>
    </source>
</evidence>
<dbReference type="SUPFAM" id="SSF54001">
    <property type="entry name" value="Cysteine proteinases"/>
    <property type="match status" value="1"/>
</dbReference>
<dbReference type="Pfam" id="PF02902">
    <property type="entry name" value="Peptidase_C48"/>
    <property type="match status" value="1"/>
</dbReference>
<evidence type="ECO:0000256" key="8">
    <source>
        <dbReference type="ARBA" id="ARBA00022884"/>
    </source>
</evidence>
<evidence type="ECO:0000313" key="14">
    <source>
        <dbReference type="Proteomes" id="UP000887561"/>
    </source>
</evidence>
<dbReference type="PANTHER" id="PTHR12860:SF0">
    <property type="entry name" value="SIGNAL RECOGNITION PARTICLE SUBUNIT SRP68"/>
    <property type="match status" value="1"/>
</dbReference>
<evidence type="ECO:0000256" key="2">
    <source>
        <dbReference type="ARBA" id="ARBA00004604"/>
    </source>
</evidence>
<dbReference type="Pfam" id="PF16969">
    <property type="entry name" value="SRP68"/>
    <property type="match status" value="1"/>
</dbReference>
<dbReference type="PANTHER" id="PTHR12860">
    <property type="entry name" value="SIGNAL RECOGNITION PARTICLE 68 KDA PROTEIN"/>
    <property type="match status" value="1"/>
</dbReference>
<dbReference type="InterPro" id="IPR038253">
    <property type="entry name" value="SRP68_N_sf"/>
</dbReference>
<dbReference type="GO" id="GO:0005730">
    <property type="term" value="C:nucleolus"/>
    <property type="evidence" value="ECO:0007669"/>
    <property type="project" value="UniProtKB-SubCell"/>
</dbReference>
<dbReference type="Gene3D" id="1.10.3450.40">
    <property type="entry name" value="Signal recognition particle, SRP68 subunit, RNA-binding domain"/>
    <property type="match status" value="1"/>
</dbReference>
<evidence type="ECO:0000256" key="1">
    <source>
        <dbReference type="ARBA" id="ARBA00004496"/>
    </source>
</evidence>
<dbReference type="InterPro" id="IPR038765">
    <property type="entry name" value="Papain-like_cys_pep_sf"/>
</dbReference>
<protein>
    <recommendedName>
        <fullName evidence="12">Signal recognition particle subunit SRP68</fullName>
    </recommendedName>
</protein>
<dbReference type="GO" id="GO:0005786">
    <property type="term" value="C:signal recognition particle, endoplasmic reticulum targeting"/>
    <property type="evidence" value="ECO:0007669"/>
    <property type="project" value="UniProtKB-KW"/>
</dbReference>
<dbReference type="GO" id="GO:0006508">
    <property type="term" value="P:proteolysis"/>
    <property type="evidence" value="ECO:0007669"/>
    <property type="project" value="UniProtKB-KW"/>
</dbReference>
<evidence type="ECO:0000259" key="13">
    <source>
        <dbReference type="PROSITE" id="PS50600"/>
    </source>
</evidence>
<evidence type="ECO:0000256" key="12">
    <source>
        <dbReference type="ARBA" id="ARBA00029498"/>
    </source>
</evidence>
<dbReference type="WBParaSite" id="scaffold81_cov260.g172">
    <property type="protein sequence ID" value="scaffold81_cov260.g172"/>
    <property type="gene ID" value="scaffold81_cov260.g172"/>
</dbReference>
<keyword evidence="6" id="KW-0645">Protease</keyword>
<evidence type="ECO:0000256" key="5">
    <source>
        <dbReference type="ARBA" id="ARBA00022490"/>
    </source>
</evidence>
<dbReference type="GO" id="GO:0008234">
    <property type="term" value="F:cysteine-type peptidase activity"/>
    <property type="evidence" value="ECO:0007669"/>
    <property type="project" value="InterPro"/>
</dbReference>
<dbReference type="GO" id="GO:0006614">
    <property type="term" value="P:SRP-dependent cotranslational protein targeting to membrane"/>
    <property type="evidence" value="ECO:0007669"/>
    <property type="project" value="InterPro"/>
</dbReference>
<dbReference type="InterPro" id="IPR034652">
    <property type="entry name" value="SRP68-RBD"/>
</dbReference>
<evidence type="ECO:0000256" key="10">
    <source>
        <dbReference type="ARBA" id="ARBA00023242"/>
    </source>
</evidence>
<keyword evidence="5" id="KW-0963">Cytoplasm</keyword>
<keyword evidence="9" id="KW-0733">Signal recognition particle</keyword>
<evidence type="ECO:0000256" key="4">
    <source>
        <dbReference type="ARBA" id="ARBA00009352"/>
    </source>
</evidence>
<reference evidence="15" key="1">
    <citation type="submission" date="2022-11" db="UniProtKB">
        <authorList>
            <consortium name="WormBaseParasite"/>
        </authorList>
    </citation>
    <scope>IDENTIFICATION</scope>
</reference>
<feature type="domain" description="Ubiquitin-like protease family profile" evidence="13">
    <location>
        <begin position="240"/>
        <end position="422"/>
    </location>
</feature>
<dbReference type="Proteomes" id="UP000887561">
    <property type="component" value="Unplaced"/>
</dbReference>
<keyword evidence="14" id="KW-1185">Reference proteome</keyword>
<dbReference type="PROSITE" id="PS50600">
    <property type="entry name" value="ULP_PROTEASE"/>
    <property type="match status" value="1"/>
</dbReference>
<accession>A0A915N4D3</accession>
<evidence type="ECO:0000313" key="15">
    <source>
        <dbReference type="WBParaSite" id="scaffold81_cov260.g172"/>
    </source>
</evidence>
<keyword evidence="11" id="KW-0687">Ribonucleoprotein</keyword>
<evidence type="ECO:0000256" key="6">
    <source>
        <dbReference type="ARBA" id="ARBA00022670"/>
    </source>
</evidence>
<evidence type="ECO:0000256" key="7">
    <source>
        <dbReference type="ARBA" id="ARBA00022801"/>
    </source>
</evidence>
<comment type="subcellular location">
    <subcellularLocation>
        <location evidence="1">Cytoplasm</location>
    </subcellularLocation>
    <subcellularLocation>
        <location evidence="2">Nucleus</location>
        <location evidence="2">Nucleolus</location>
    </subcellularLocation>
</comment>
<dbReference type="InterPro" id="IPR026258">
    <property type="entry name" value="SRP68"/>
</dbReference>
<keyword evidence="7" id="KW-0378">Hydrolase</keyword>
<sequence>MNCIVPPTKETCPCGSIYTFDFNIRDFKYKQCFLRNMSDDDKKLLHDHIIKTVGVKKKLYNTSTSSTKCAVPIEPQKVKESKVCLTPKPTKRLVPLGYDSIPSRRTKFVMPPESQKVEDSERVMTPEPQKTIMLQDLESVPEEYMREDVRTRLSEDKEVRTEVCGKWDYDEVVNDSCEENAFPPQHMRRVITPEPPKLTAPPSENSLTGEYMRDDFWERLSKNENVRTGFCGEWVKGKDGHLTIEGLLCLKDGEWVNGDLIDAYLEHICRRRNGTNLVSPHIDNKENTDGYAPDGKIQYIPTLPLESYKVKKQISSKWYWKMKNVELVLAPVHINKCHWAMSVTRMQEKEIIVMDSMNNGIAGSTKKDFMNTLLNILMDVADQFAMDIGKEEDWTLKELIDVPQQRNGIDCGIFSLVYAYYVAEGRLIKLGTIDNSMSSKEPGEPKPILNSLNILQLIRTAQQKHGLRHENYQRYRGYCARRVERIRKSLKFTHHYKCLPKRAGKFIARTVTSELVGDKRYLELIVFEIERCWAHAMEFKFEALDDPLSRKKFGMRQKFRKAAKWAQFLCGLIKDNELVEEVTKLEARAYISFIQGSLELELRNWKEAAEQFNASRIAYTALFEQLNEPSFSEIYLTKCREVENLLKLCRSESGDANVLISTVSSMQLNASENEQMDVDNEKPTLPLKTKKKQKFGGKPVPVDPLFIDLARNHLDIKPFNKPSDATKWMGCRRV</sequence>
<dbReference type="GO" id="GO:0005047">
    <property type="term" value="F:signal recognition particle binding"/>
    <property type="evidence" value="ECO:0007669"/>
    <property type="project" value="InterPro"/>
</dbReference>
<keyword evidence="10" id="KW-0539">Nucleus</keyword>
<dbReference type="Gene3D" id="3.40.395.10">
    <property type="entry name" value="Adenoviral Proteinase, Chain A"/>
    <property type="match status" value="1"/>
</dbReference>
<keyword evidence="8" id="KW-0694">RNA-binding</keyword>
<organism evidence="14 15">
    <name type="scientific">Meloidogyne javanica</name>
    <name type="common">Root-knot nematode worm</name>
    <dbReference type="NCBI Taxonomy" id="6303"/>
    <lineage>
        <taxon>Eukaryota</taxon>
        <taxon>Metazoa</taxon>
        <taxon>Ecdysozoa</taxon>
        <taxon>Nematoda</taxon>
        <taxon>Chromadorea</taxon>
        <taxon>Rhabditida</taxon>
        <taxon>Tylenchina</taxon>
        <taxon>Tylenchomorpha</taxon>
        <taxon>Tylenchoidea</taxon>
        <taxon>Meloidogynidae</taxon>
        <taxon>Meloidogyninae</taxon>
        <taxon>Meloidogyne</taxon>
        <taxon>Meloidogyne incognita group</taxon>
    </lineage>
</organism>
<dbReference type="AlphaFoldDB" id="A0A915N4D3"/>
<dbReference type="GO" id="GO:0030942">
    <property type="term" value="F:endoplasmic reticulum signal peptide binding"/>
    <property type="evidence" value="ECO:0007669"/>
    <property type="project" value="InterPro"/>
</dbReference>
<evidence type="ECO:0000256" key="9">
    <source>
        <dbReference type="ARBA" id="ARBA00023135"/>
    </source>
</evidence>
<comment type="similarity">
    <text evidence="4">Belongs to the SRP68 family.</text>
</comment>
<dbReference type="GO" id="GO:0008312">
    <property type="term" value="F:7S RNA binding"/>
    <property type="evidence" value="ECO:0007669"/>
    <property type="project" value="InterPro"/>
</dbReference>
<evidence type="ECO:0000256" key="3">
    <source>
        <dbReference type="ARBA" id="ARBA00005234"/>
    </source>
</evidence>
<dbReference type="InterPro" id="IPR003653">
    <property type="entry name" value="Peptidase_C48_C"/>
</dbReference>
<name>A0A915N4D3_MELJA</name>